<organism evidence="1 2">
    <name type="scientific">Dryococelus australis</name>
    <dbReference type="NCBI Taxonomy" id="614101"/>
    <lineage>
        <taxon>Eukaryota</taxon>
        <taxon>Metazoa</taxon>
        <taxon>Ecdysozoa</taxon>
        <taxon>Arthropoda</taxon>
        <taxon>Hexapoda</taxon>
        <taxon>Insecta</taxon>
        <taxon>Pterygota</taxon>
        <taxon>Neoptera</taxon>
        <taxon>Polyneoptera</taxon>
        <taxon>Phasmatodea</taxon>
        <taxon>Verophasmatodea</taxon>
        <taxon>Anareolatae</taxon>
        <taxon>Phasmatidae</taxon>
        <taxon>Eurycanthinae</taxon>
        <taxon>Dryococelus</taxon>
    </lineage>
</organism>
<protein>
    <submittedName>
        <fullName evidence="1">Uncharacterized protein</fullName>
    </submittedName>
</protein>
<accession>A0ABQ9H167</accession>
<evidence type="ECO:0000313" key="2">
    <source>
        <dbReference type="Proteomes" id="UP001159363"/>
    </source>
</evidence>
<reference evidence="1 2" key="1">
    <citation type="submission" date="2023-02" db="EMBL/GenBank/DDBJ databases">
        <title>LHISI_Scaffold_Assembly.</title>
        <authorList>
            <person name="Stuart O.P."/>
            <person name="Cleave R."/>
            <person name="Magrath M.J.L."/>
            <person name="Mikheyev A.S."/>
        </authorList>
    </citation>
    <scope>NUCLEOTIDE SEQUENCE [LARGE SCALE GENOMIC DNA]</scope>
    <source>
        <strain evidence="1">Daus_M_001</strain>
        <tissue evidence="1">Leg muscle</tissue>
    </source>
</reference>
<sequence>MMPTSWIYRLTKSVLVANLQADCVAVEEDDHKLAVVVREMNKCDCITECRLGLVLEMRLYQAGLHWHLMCL</sequence>
<proteinExistence type="predicted"/>
<gene>
    <name evidence="1" type="ORF">PR048_022490</name>
</gene>
<evidence type="ECO:0000313" key="1">
    <source>
        <dbReference type="EMBL" id="KAJ8878027.1"/>
    </source>
</evidence>
<dbReference type="Proteomes" id="UP001159363">
    <property type="component" value="Chromosome 7"/>
</dbReference>
<comment type="caution">
    <text evidence="1">The sequence shown here is derived from an EMBL/GenBank/DDBJ whole genome shotgun (WGS) entry which is preliminary data.</text>
</comment>
<name>A0ABQ9H167_9NEOP</name>
<keyword evidence="2" id="KW-1185">Reference proteome</keyword>
<dbReference type="EMBL" id="JARBHB010000008">
    <property type="protein sequence ID" value="KAJ8878027.1"/>
    <property type="molecule type" value="Genomic_DNA"/>
</dbReference>